<proteinExistence type="inferred from homology"/>
<dbReference type="InterPro" id="IPR010708">
    <property type="entry name" value="5'(3')-deoxyribonucleotidase"/>
</dbReference>
<comment type="similarity">
    <text evidence="1">Belongs to the 5'(3')-deoxyribonucleotidase family.</text>
</comment>
<accession>A0A7W3SVR6</accession>
<dbReference type="InterPro" id="IPR023214">
    <property type="entry name" value="HAD_sf"/>
</dbReference>
<dbReference type="GO" id="GO:0009264">
    <property type="term" value="P:deoxyribonucleotide catabolic process"/>
    <property type="evidence" value="ECO:0007669"/>
    <property type="project" value="InterPro"/>
</dbReference>
<keyword evidence="3" id="KW-1185">Reference proteome</keyword>
<comment type="caution">
    <text evidence="2">The sequence shown here is derived from an EMBL/GenBank/DDBJ whole genome shotgun (WGS) entry which is preliminary data.</text>
</comment>
<name>A0A7W3SVR6_9BACL</name>
<evidence type="ECO:0000313" key="2">
    <source>
        <dbReference type="EMBL" id="MBA9087097.1"/>
    </source>
</evidence>
<dbReference type="InterPro" id="IPR036412">
    <property type="entry name" value="HAD-like_sf"/>
</dbReference>
<dbReference type="Pfam" id="PF06941">
    <property type="entry name" value="NT5C"/>
    <property type="match status" value="1"/>
</dbReference>
<gene>
    <name evidence="2" type="ORF">FHR92_003578</name>
</gene>
<dbReference type="GO" id="GO:0008253">
    <property type="term" value="F:5'-nucleotidase activity"/>
    <property type="evidence" value="ECO:0007669"/>
    <property type="project" value="InterPro"/>
</dbReference>
<dbReference type="Gene3D" id="3.40.50.1000">
    <property type="entry name" value="HAD superfamily/HAD-like"/>
    <property type="match status" value="1"/>
</dbReference>
<dbReference type="RefSeq" id="WP_246334382.1">
    <property type="nucleotide sequence ID" value="NZ_JACJIP010000026.1"/>
</dbReference>
<evidence type="ECO:0000313" key="3">
    <source>
        <dbReference type="Proteomes" id="UP000567067"/>
    </source>
</evidence>
<organism evidence="2 3">
    <name type="scientific">Fontibacillus solani</name>
    <dbReference type="NCBI Taxonomy" id="1572857"/>
    <lineage>
        <taxon>Bacteria</taxon>
        <taxon>Bacillati</taxon>
        <taxon>Bacillota</taxon>
        <taxon>Bacilli</taxon>
        <taxon>Bacillales</taxon>
        <taxon>Paenibacillaceae</taxon>
        <taxon>Fontibacillus</taxon>
    </lineage>
</organism>
<dbReference type="Proteomes" id="UP000567067">
    <property type="component" value="Unassembled WGS sequence"/>
</dbReference>
<protein>
    <submittedName>
        <fullName evidence="2">5'(3')-deoxyribonucleotidase</fullName>
    </submittedName>
</protein>
<evidence type="ECO:0000256" key="1">
    <source>
        <dbReference type="ARBA" id="ARBA00009589"/>
    </source>
</evidence>
<reference evidence="2 3" key="1">
    <citation type="submission" date="2020-08" db="EMBL/GenBank/DDBJ databases">
        <title>Genomic Encyclopedia of Type Strains, Phase III (KMG-III): the genomes of soil and plant-associated and newly described type strains.</title>
        <authorList>
            <person name="Whitman W."/>
        </authorList>
    </citation>
    <scope>NUCLEOTIDE SEQUENCE [LARGE SCALE GENOMIC DNA]</scope>
    <source>
        <strain evidence="2 3">CECT 8693</strain>
    </source>
</reference>
<dbReference type="SUPFAM" id="SSF56784">
    <property type="entry name" value="HAD-like"/>
    <property type="match status" value="1"/>
</dbReference>
<sequence length="87" mass="10299">MEKWSWLQRHMPFISNKQFITCRRKNLLQFDLLIDDGPHNLLPALAEGKKVLCIPHPWNLKEREQYAMPLLPTWKGAKETVDFLLAE</sequence>
<dbReference type="EMBL" id="JACJIP010000026">
    <property type="protein sequence ID" value="MBA9087097.1"/>
    <property type="molecule type" value="Genomic_DNA"/>
</dbReference>
<dbReference type="AlphaFoldDB" id="A0A7W3SVR6"/>